<name>A0AAV7HF71_COTGL</name>
<dbReference type="Proteomes" id="UP000826195">
    <property type="component" value="Unassembled WGS sequence"/>
</dbReference>
<dbReference type="AlphaFoldDB" id="A0AAV7HF71"/>
<gene>
    <name evidence="2" type="ORF">KQX54_016430</name>
</gene>
<reference evidence="2 3" key="1">
    <citation type="journal article" date="2021" name="J. Hered.">
        <title>A chromosome-level genome assembly of the parasitoid wasp, Cotesia glomerata (Hymenoptera: Braconidae).</title>
        <authorList>
            <person name="Pinto B.J."/>
            <person name="Weis J.J."/>
            <person name="Gamble T."/>
            <person name="Ode P.J."/>
            <person name="Paul R."/>
            <person name="Zaspel J.M."/>
        </authorList>
    </citation>
    <scope>NUCLEOTIDE SEQUENCE [LARGE SCALE GENOMIC DNA]</scope>
    <source>
        <strain evidence="2">CgM1</strain>
    </source>
</reference>
<dbReference type="PANTHER" id="PTHR22255">
    <property type="entry name" value="LP06548P"/>
    <property type="match status" value="1"/>
</dbReference>
<sequence length="320" mass="36089">MAVSVDNRLARSGRATVTAFALASTFPLALAVSTSTKFRSGELGATQKESTSYVTNRTLVFTRKLVRVSGSCQFPESWRGQWFQSGKPSSVTINATTFGEKTCIENNGDMYSVYDFFQNENCYKCLIINDRHKNVIQFREQPNCESMWGIFNAPMAITLFLPIEQRTYKGALGGSAGLNFSACLIFQMNPSDFPTRVHTHKTGACIHQSSFQPPSSPSWRASLRRAGGSKRDGYNWSRVVSSVILCNGEENAMNRDKLPTKLEHYKSNLKRECFANKRGYAFPCPISMGCVEWLYEHRLTRDQPIVVLAYRATLEYKQRI</sequence>
<accession>A0AAV7HF71</accession>
<dbReference type="Pfam" id="PF23071">
    <property type="entry name" value="DUF7044"/>
    <property type="match status" value="1"/>
</dbReference>
<evidence type="ECO:0000313" key="3">
    <source>
        <dbReference type="Proteomes" id="UP000826195"/>
    </source>
</evidence>
<keyword evidence="3" id="KW-1185">Reference proteome</keyword>
<dbReference type="EMBL" id="JAHXZJ010002982">
    <property type="protein sequence ID" value="KAH0535438.1"/>
    <property type="molecule type" value="Genomic_DNA"/>
</dbReference>
<dbReference type="PANTHER" id="PTHR22255:SF9">
    <property type="entry name" value="LP06548P"/>
    <property type="match status" value="1"/>
</dbReference>
<organism evidence="2 3">
    <name type="scientific">Cotesia glomerata</name>
    <name type="common">Lepidopteran parasitic wasp</name>
    <name type="synonym">Apanteles glomeratus</name>
    <dbReference type="NCBI Taxonomy" id="32391"/>
    <lineage>
        <taxon>Eukaryota</taxon>
        <taxon>Metazoa</taxon>
        <taxon>Ecdysozoa</taxon>
        <taxon>Arthropoda</taxon>
        <taxon>Hexapoda</taxon>
        <taxon>Insecta</taxon>
        <taxon>Pterygota</taxon>
        <taxon>Neoptera</taxon>
        <taxon>Endopterygota</taxon>
        <taxon>Hymenoptera</taxon>
        <taxon>Apocrita</taxon>
        <taxon>Ichneumonoidea</taxon>
        <taxon>Braconidae</taxon>
        <taxon>Microgastrinae</taxon>
        <taxon>Cotesia</taxon>
    </lineage>
</organism>
<protein>
    <recommendedName>
        <fullName evidence="1">DUF7044 domain-containing protein</fullName>
    </recommendedName>
</protein>
<evidence type="ECO:0000259" key="1">
    <source>
        <dbReference type="Pfam" id="PF23071"/>
    </source>
</evidence>
<proteinExistence type="predicted"/>
<feature type="domain" description="DUF7044" evidence="1">
    <location>
        <begin position="71"/>
        <end position="146"/>
    </location>
</feature>
<comment type="caution">
    <text evidence="2">The sequence shown here is derived from an EMBL/GenBank/DDBJ whole genome shotgun (WGS) entry which is preliminary data.</text>
</comment>
<evidence type="ECO:0000313" key="2">
    <source>
        <dbReference type="EMBL" id="KAH0535438.1"/>
    </source>
</evidence>
<dbReference type="InterPro" id="IPR055472">
    <property type="entry name" value="DUF7044"/>
</dbReference>